<feature type="transmembrane region" description="Helical" evidence="2">
    <location>
        <begin position="44"/>
        <end position="64"/>
    </location>
</feature>
<dbReference type="HOGENOM" id="CLU_1947708_0_0_11"/>
<gene>
    <name evidence="3" type="ORF">Strvi_4363</name>
</gene>
<keyword evidence="2" id="KW-0812">Transmembrane</keyword>
<dbReference type="RefSeq" id="WP_014057505.1">
    <property type="nucleotide sequence ID" value="NC_015957.1"/>
</dbReference>
<evidence type="ECO:0000256" key="1">
    <source>
        <dbReference type="SAM" id="MobiDB-lite"/>
    </source>
</evidence>
<proteinExistence type="predicted"/>
<dbReference type="EMBL" id="CP002994">
    <property type="protein sequence ID" value="AEM84007.1"/>
    <property type="molecule type" value="Genomic_DNA"/>
</dbReference>
<evidence type="ECO:0000313" key="4">
    <source>
        <dbReference type="Proteomes" id="UP000008703"/>
    </source>
</evidence>
<name>G2PF01_STRV4</name>
<organism evidence="3 4">
    <name type="scientific">Streptomyces violaceusniger (strain Tu 4113)</name>
    <dbReference type="NCBI Taxonomy" id="653045"/>
    <lineage>
        <taxon>Bacteria</taxon>
        <taxon>Bacillati</taxon>
        <taxon>Actinomycetota</taxon>
        <taxon>Actinomycetes</taxon>
        <taxon>Kitasatosporales</taxon>
        <taxon>Streptomycetaceae</taxon>
        <taxon>Streptomyces</taxon>
        <taxon>Streptomyces violaceusniger group</taxon>
    </lineage>
</organism>
<sequence>MPDQSGDDWNPGTQRRTWNAGRVTERHQRGGPGRRCGRQPEFPLGAFVTVTVTVTGTGTGAPAARTGSVLFTLPAVVLHALLIAAWAVVACGSLGHAAAHAGGRRAVRHPVPVAVPVAVRLNGKPPHRS</sequence>
<dbReference type="AlphaFoldDB" id="G2PF01"/>
<feature type="region of interest" description="Disordered" evidence="1">
    <location>
        <begin position="1"/>
        <end position="40"/>
    </location>
</feature>
<reference evidence="3" key="1">
    <citation type="submission" date="2011-08" db="EMBL/GenBank/DDBJ databases">
        <title>Complete sequence of chromosome of Streptomyces violaceusniger Tu 4113.</title>
        <authorList>
            <consortium name="US DOE Joint Genome Institute"/>
            <person name="Lucas S."/>
            <person name="Han J."/>
            <person name="Lapidus A."/>
            <person name="Cheng J.-F."/>
            <person name="Goodwin L."/>
            <person name="Pitluck S."/>
            <person name="Peters L."/>
            <person name="Ivanova N."/>
            <person name="Daligault H."/>
            <person name="Detter J.C."/>
            <person name="Han C."/>
            <person name="Tapia R."/>
            <person name="Land M."/>
            <person name="Hauser L."/>
            <person name="Kyrpides N."/>
            <person name="Ivanova N."/>
            <person name="Pagani I."/>
            <person name="Hagen A."/>
            <person name="Katz L."/>
            <person name="Fiedler H.-P."/>
            <person name="Keasling J."/>
            <person name="Fortman J."/>
            <person name="Woyke T."/>
        </authorList>
    </citation>
    <scope>NUCLEOTIDE SEQUENCE [LARGE SCALE GENOMIC DNA]</scope>
    <source>
        <strain evidence="3">Tu 4113</strain>
    </source>
</reference>
<keyword evidence="2" id="KW-0472">Membrane</keyword>
<protein>
    <submittedName>
        <fullName evidence="3">Uncharacterized protein</fullName>
    </submittedName>
</protein>
<dbReference type="KEGG" id="svl:Strvi_4363"/>
<evidence type="ECO:0000256" key="2">
    <source>
        <dbReference type="SAM" id="Phobius"/>
    </source>
</evidence>
<accession>G2PF01</accession>
<dbReference type="Proteomes" id="UP000008703">
    <property type="component" value="Chromosome"/>
</dbReference>
<keyword evidence="4" id="KW-1185">Reference proteome</keyword>
<evidence type="ECO:0000313" key="3">
    <source>
        <dbReference type="EMBL" id="AEM84007.1"/>
    </source>
</evidence>
<feature type="transmembrane region" description="Helical" evidence="2">
    <location>
        <begin position="76"/>
        <end position="99"/>
    </location>
</feature>
<keyword evidence="2" id="KW-1133">Transmembrane helix</keyword>